<gene>
    <name evidence="1" type="ORF">PSAB_15940</name>
</gene>
<accession>X4ZNB2</accession>
<dbReference type="EMBL" id="CP004078">
    <property type="protein sequence ID" value="AHV98095.1"/>
    <property type="molecule type" value="Genomic_DNA"/>
</dbReference>
<keyword evidence="2" id="KW-1185">Reference proteome</keyword>
<dbReference type="AlphaFoldDB" id="X4ZNB2"/>
<evidence type="ECO:0008006" key="3">
    <source>
        <dbReference type="Google" id="ProtNLM"/>
    </source>
</evidence>
<dbReference type="Proteomes" id="UP000019772">
    <property type="component" value="Chromosome"/>
</dbReference>
<proteinExistence type="predicted"/>
<evidence type="ECO:0000313" key="2">
    <source>
        <dbReference type="Proteomes" id="UP000019772"/>
    </source>
</evidence>
<organism evidence="1 2">
    <name type="scientific">Paenibacillus sabinae T27</name>
    <dbReference type="NCBI Taxonomy" id="1268072"/>
    <lineage>
        <taxon>Bacteria</taxon>
        <taxon>Bacillati</taxon>
        <taxon>Bacillota</taxon>
        <taxon>Bacilli</taxon>
        <taxon>Bacillales</taxon>
        <taxon>Paenibacillaceae</taxon>
        <taxon>Paenibacillus</taxon>
    </lineage>
</organism>
<dbReference type="OrthoDB" id="2449131at2"/>
<evidence type="ECO:0000313" key="1">
    <source>
        <dbReference type="EMBL" id="AHV98095.1"/>
    </source>
</evidence>
<protein>
    <recommendedName>
        <fullName evidence="3">Lipoprotein</fullName>
    </recommendedName>
</protein>
<name>X4ZNB2_9BACL</name>
<sequence>MSLRAGLLGTLILALLLPGCMYPGRESGGSTVSYRESVKRIQTAVDDYYRDEGLLPIMNADETTPRFEKFRIDLDKLNQKGYLDNIPATAFEKGGTACFLLLDEEKNPTVKVMDLVTVQAVNDVQRKVNLYRSSHGGQLPAAEEVYPGLYSVDGKKAGTENLKLTSVYSGEEMGYIMDRAGSVYADYVLDIMTAVDKGSAHPAPDEDLRSYLLDNSWFVPVKSLPYYWSGGQPVPRPSSN</sequence>
<dbReference type="HOGENOM" id="CLU_094197_0_0_9"/>
<dbReference type="PATRIC" id="fig|1268072.3.peg.3292"/>
<dbReference type="RefSeq" id="WP_038595990.1">
    <property type="nucleotide sequence ID" value="NZ_CP004078.1"/>
</dbReference>
<reference evidence="1 2" key="1">
    <citation type="journal article" date="2014" name="PLoS Genet.">
        <title>Comparative Genomic Analysis of N2-Fixing and Non-N2-Fixing Paenibacillus spp.: Organization, Evolution and Expression of the Nitrogen Fixation Genes.</title>
        <authorList>
            <person name="Xie J.B."/>
            <person name="Du Z."/>
            <person name="Bai L."/>
            <person name="Tian C."/>
            <person name="Zhang Y."/>
            <person name="Xie J.Y."/>
            <person name="Wang T."/>
            <person name="Liu X."/>
            <person name="Chen X."/>
            <person name="Cheng Q."/>
            <person name="Chen S."/>
            <person name="Li J."/>
        </authorList>
    </citation>
    <scope>NUCLEOTIDE SEQUENCE [LARGE SCALE GENOMIC DNA]</scope>
    <source>
        <strain evidence="1 2">T27</strain>
    </source>
</reference>
<dbReference type="eggNOG" id="ENOG502Z8XG">
    <property type="taxonomic scope" value="Bacteria"/>
</dbReference>
<dbReference type="KEGG" id="psab:PSAB_15940"/>
<dbReference type="STRING" id="1268072.PSAB_15940"/>